<dbReference type="CDD" id="cd09141">
    <property type="entry name" value="PLDc_vPLD1_2_yPLD_like_2"/>
    <property type="match status" value="1"/>
</dbReference>
<dbReference type="PANTHER" id="PTHR18896:SF76">
    <property type="entry name" value="PHOSPHOLIPASE"/>
    <property type="match status" value="1"/>
</dbReference>
<dbReference type="GO" id="GO:0035556">
    <property type="term" value="P:intracellular signal transduction"/>
    <property type="evidence" value="ECO:0007669"/>
    <property type="project" value="InterPro"/>
</dbReference>
<reference evidence="11" key="1">
    <citation type="submission" date="2021-02" db="EMBL/GenBank/DDBJ databases">
        <authorList>
            <person name="Nowell W R."/>
        </authorList>
    </citation>
    <scope>NUCLEOTIDE SEQUENCE</scope>
</reference>
<gene>
    <name evidence="11" type="ORF">GPM918_LOCUS4759</name>
    <name evidence="12" type="ORF">SRO942_LOCUS4760</name>
</gene>
<sequence length="1186" mass="137810">MSRNDDSGGVGALVRHTAGMAELAINAGHPDRKHNEYLPYPDNNFQDRCTIQYQYDKKFTISHVYDRNGRTFVPSEEVKVISLSAERTYAGFTEFLNPYLYCVVTRHGPFEWTIFKRYRHFNDLHKSLVHFVETETKRSISDLDKAQEEDTERPCFPTRNDRLAFINDNIIKERCQILMEYLNKVLKHPKFRNHPQVREFFEVSCVSFVRGLSISLKESYLSKRSHDDYRGHNIFFRIPFFCDKCKFHHGHKWFIIKDTFITYMRPDTYEIRFPMLVDRAFEVQTGFRHAGTHNGIKLTNLQRTLVVKCKNSRDRDEWEEQLQKLKDNSLSFCNTTASRFNSFAPVREKQLGYWFVNAKAYMESIAKAILVAKEEIFITDWWLSPEIMLVRPTDDETFRLDNLLGKKADEGVRVYVLIFKELSYAMGLNSLHTKRALISKNKNNIKVIRHPDHYPSTGVFLWSHHEKMVIIDQKIAFIGGIDLCFGRWDDDFMRLVDLGPDNETTLKMPEEIEAEKQASGKETVEAARMVTTEMAEKAGEKQSTGTDEMRSIGGKNTSEPVARGGVTAGGGMKAAKKWIESKLSGSSEHDDSDAEEGNISSDSKNDHNKTNEVSKAEAKSLPKTTPHNAINITNNKEPISFRRYYSVENRHHEELPIVHTLTEEKHNDAEVDNHFLTSIHNVVPKRTSNFSHGFHRHRAIYNDPQTTEQKIIDDEEAVRRPRAVKKRWHRLTKMVKKRDSDEEDSEEEKPISYIGPAPVMDTKHRFFVGKDYSNPYEKDFEFLDKFTEDFIDRKKVPRMPWHDEALVIFGESARDAARHFIQRWNIHKCDKFLYNDAYPFLLPKTYDDKDELTVKDWKSFLDSKPFQIDAQLVRSVGPWSCGTKTIEFSIQNAYIQLIDAAKHLIYIENQFFITIAEDPNIRNQVADALYRRILRAHTSREKFRVYIVLPLLPGFDNVKAVQAVLYFIMRSITKGDGVPPHDYVSFFGMRAHDVLMGQLVTEIIYVHSKLMIVDDKVLICGSANINDRSLLGHRDSEVGVVINDCEEEDAILNEQPVKVGKFCSSWRRKLFKMMLGIQYDNPENIDVTDPVSDKFYNYFKETAHKNALIYEEVFATLPSDRVRKFDQVEPYIQPPKMKDTNPHKAQERLKDIKGLIVEYPLYFLNDENYLPGLITPEGLVPNVMWT</sequence>
<dbReference type="GO" id="GO:0060627">
    <property type="term" value="P:regulation of vesicle-mediated transport"/>
    <property type="evidence" value="ECO:0007669"/>
    <property type="project" value="TreeGrafter"/>
</dbReference>
<dbReference type="PIRSF" id="PIRSF009376">
    <property type="entry name" value="Phospholipase_D_euk"/>
    <property type="match status" value="1"/>
</dbReference>
<dbReference type="PROSITE" id="PS50195">
    <property type="entry name" value="PX"/>
    <property type="match status" value="1"/>
</dbReference>
<dbReference type="GO" id="GO:0004630">
    <property type="term" value="F:phospholipase D activity"/>
    <property type="evidence" value="ECO:0007669"/>
    <property type="project" value="UniProtKB-UniRule"/>
</dbReference>
<dbReference type="GO" id="GO:0009395">
    <property type="term" value="P:phospholipid catabolic process"/>
    <property type="evidence" value="ECO:0007669"/>
    <property type="project" value="TreeGrafter"/>
</dbReference>
<dbReference type="SMART" id="SM00312">
    <property type="entry name" value="PX"/>
    <property type="match status" value="1"/>
</dbReference>
<evidence type="ECO:0000256" key="5">
    <source>
        <dbReference type="ARBA" id="ARBA00022963"/>
    </source>
</evidence>
<dbReference type="Gene3D" id="3.30.870.10">
    <property type="entry name" value="Endonuclease Chain A"/>
    <property type="match status" value="2"/>
</dbReference>
<dbReference type="Pfam" id="PF00787">
    <property type="entry name" value="PX"/>
    <property type="match status" value="1"/>
</dbReference>
<comment type="similarity">
    <text evidence="2 7">Belongs to the phospholipase D family.</text>
</comment>
<accession>A0A813UE83</accession>
<dbReference type="CDD" id="cd09138">
    <property type="entry name" value="PLDc_vPLD1_2_yPLD_like_1"/>
    <property type="match status" value="1"/>
</dbReference>
<keyword evidence="4 7" id="KW-0378">Hydrolase</keyword>
<evidence type="ECO:0000256" key="2">
    <source>
        <dbReference type="ARBA" id="ARBA00008664"/>
    </source>
</evidence>
<feature type="domain" description="PLD phosphodiesterase" evidence="9">
    <location>
        <begin position="1002"/>
        <end position="1029"/>
    </location>
</feature>
<evidence type="ECO:0000259" key="9">
    <source>
        <dbReference type="PROSITE" id="PS50035"/>
    </source>
</evidence>
<feature type="compositionally biased region" description="Polar residues" evidence="8">
    <location>
        <begin position="622"/>
        <end position="634"/>
    </location>
</feature>
<dbReference type="InterPro" id="IPR001849">
    <property type="entry name" value="PH_domain"/>
</dbReference>
<keyword evidence="5 7" id="KW-0442">Lipid degradation</keyword>
<feature type="region of interest" description="Disordered" evidence="8">
    <location>
        <begin position="534"/>
        <end position="634"/>
    </location>
</feature>
<evidence type="ECO:0000259" key="10">
    <source>
        <dbReference type="PROSITE" id="PS50195"/>
    </source>
</evidence>
<organism evidence="11 13">
    <name type="scientific">Didymodactylos carnosus</name>
    <dbReference type="NCBI Taxonomy" id="1234261"/>
    <lineage>
        <taxon>Eukaryota</taxon>
        <taxon>Metazoa</taxon>
        <taxon>Spiralia</taxon>
        <taxon>Gnathifera</taxon>
        <taxon>Rotifera</taxon>
        <taxon>Eurotatoria</taxon>
        <taxon>Bdelloidea</taxon>
        <taxon>Philodinida</taxon>
        <taxon>Philodinidae</taxon>
        <taxon>Didymodactylos</taxon>
    </lineage>
</organism>
<dbReference type="GO" id="GO:0035091">
    <property type="term" value="F:phosphatidylinositol binding"/>
    <property type="evidence" value="ECO:0007669"/>
    <property type="project" value="InterPro"/>
</dbReference>
<keyword evidence="13" id="KW-1185">Reference proteome</keyword>
<dbReference type="SMART" id="SM00155">
    <property type="entry name" value="PLDc"/>
    <property type="match status" value="2"/>
</dbReference>
<proteinExistence type="inferred from homology"/>
<dbReference type="InterPro" id="IPR001736">
    <property type="entry name" value="PLipase_D/transphosphatidylase"/>
</dbReference>
<name>A0A813UE83_9BILA</name>
<dbReference type="CDD" id="cd01254">
    <property type="entry name" value="PH_PLD"/>
    <property type="match status" value="1"/>
</dbReference>
<feature type="domain" description="PX" evidence="10">
    <location>
        <begin position="79"/>
        <end position="208"/>
    </location>
</feature>
<keyword evidence="3" id="KW-0677">Repeat</keyword>
<evidence type="ECO:0000256" key="4">
    <source>
        <dbReference type="ARBA" id="ARBA00022801"/>
    </source>
</evidence>
<dbReference type="Proteomes" id="UP000681722">
    <property type="component" value="Unassembled WGS sequence"/>
</dbReference>
<dbReference type="InterPro" id="IPR015679">
    <property type="entry name" value="PLipase_D_fam"/>
</dbReference>
<dbReference type="PROSITE" id="PS50035">
    <property type="entry name" value="PLD"/>
    <property type="match status" value="2"/>
</dbReference>
<evidence type="ECO:0000313" key="11">
    <source>
        <dbReference type="EMBL" id="CAF0825188.1"/>
    </source>
</evidence>
<dbReference type="SUPFAM" id="SSF64268">
    <property type="entry name" value="PX domain"/>
    <property type="match status" value="1"/>
</dbReference>
<evidence type="ECO:0000313" key="13">
    <source>
        <dbReference type="Proteomes" id="UP000663829"/>
    </source>
</evidence>
<evidence type="ECO:0000256" key="1">
    <source>
        <dbReference type="ARBA" id="ARBA00000798"/>
    </source>
</evidence>
<dbReference type="SUPFAM" id="SSF56024">
    <property type="entry name" value="Phospholipase D/nuclease"/>
    <property type="match status" value="3"/>
</dbReference>
<dbReference type="SMART" id="SM00233">
    <property type="entry name" value="PH"/>
    <property type="match status" value="1"/>
</dbReference>
<evidence type="ECO:0000256" key="6">
    <source>
        <dbReference type="ARBA" id="ARBA00023098"/>
    </source>
</evidence>
<dbReference type="Pfam" id="PF00614">
    <property type="entry name" value="PLDc"/>
    <property type="match status" value="1"/>
</dbReference>
<dbReference type="OrthoDB" id="14911at2759"/>
<dbReference type="Pfam" id="PF13091">
    <property type="entry name" value="PLDc_2"/>
    <property type="match status" value="1"/>
</dbReference>
<comment type="caution">
    <text evidence="11">The sequence shown here is derived from an EMBL/GenBank/DDBJ whole genome shotgun (WGS) entry which is preliminary data.</text>
</comment>
<dbReference type="EC" id="3.1.4.4" evidence="7"/>
<dbReference type="EMBL" id="CAJNOQ010000654">
    <property type="protein sequence ID" value="CAF0825188.1"/>
    <property type="molecule type" value="Genomic_DNA"/>
</dbReference>
<evidence type="ECO:0000313" key="12">
    <source>
        <dbReference type="EMBL" id="CAF3611900.1"/>
    </source>
</evidence>
<dbReference type="GO" id="GO:0006654">
    <property type="term" value="P:phosphatidic acid biosynthetic process"/>
    <property type="evidence" value="ECO:0007669"/>
    <property type="project" value="InterPro"/>
</dbReference>
<dbReference type="Gene3D" id="3.30.1520.10">
    <property type="entry name" value="Phox-like domain"/>
    <property type="match status" value="1"/>
</dbReference>
<feature type="compositionally biased region" description="Basic and acidic residues" evidence="8">
    <location>
        <begin position="603"/>
        <end position="620"/>
    </location>
</feature>
<keyword evidence="6" id="KW-0443">Lipid metabolism</keyword>
<protein>
    <recommendedName>
        <fullName evidence="7">Phospholipase</fullName>
        <ecNumber evidence="7">3.1.4.4</ecNumber>
    </recommendedName>
</protein>
<dbReference type="InterPro" id="IPR016555">
    <property type="entry name" value="PLipase_D_euk"/>
</dbReference>
<dbReference type="AlphaFoldDB" id="A0A813UE83"/>
<dbReference type="InterPro" id="IPR025202">
    <property type="entry name" value="PLD-like_dom"/>
</dbReference>
<dbReference type="InterPro" id="IPR001683">
    <property type="entry name" value="PX_dom"/>
</dbReference>
<evidence type="ECO:0000256" key="3">
    <source>
        <dbReference type="ARBA" id="ARBA00022737"/>
    </source>
</evidence>
<evidence type="ECO:0000256" key="8">
    <source>
        <dbReference type="SAM" id="MobiDB-lite"/>
    </source>
</evidence>
<dbReference type="EMBL" id="CAJOBC010000654">
    <property type="protein sequence ID" value="CAF3611900.1"/>
    <property type="molecule type" value="Genomic_DNA"/>
</dbReference>
<comment type="catalytic activity">
    <reaction evidence="1 7">
        <text>a 1,2-diacyl-sn-glycero-3-phosphocholine + H2O = a 1,2-diacyl-sn-glycero-3-phosphate + choline + H(+)</text>
        <dbReference type="Rhea" id="RHEA:14445"/>
        <dbReference type="ChEBI" id="CHEBI:15354"/>
        <dbReference type="ChEBI" id="CHEBI:15377"/>
        <dbReference type="ChEBI" id="CHEBI:15378"/>
        <dbReference type="ChEBI" id="CHEBI:57643"/>
        <dbReference type="ChEBI" id="CHEBI:58608"/>
        <dbReference type="EC" id="3.1.4.4"/>
    </reaction>
</comment>
<dbReference type="PANTHER" id="PTHR18896">
    <property type="entry name" value="PHOSPHOLIPASE D"/>
    <property type="match status" value="1"/>
</dbReference>
<evidence type="ECO:0000256" key="7">
    <source>
        <dbReference type="PIRNR" id="PIRNR009376"/>
    </source>
</evidence>
<feature type="domain" description="PLD phosphodiesterase" evidence="9">
    <location>
        <begin position="460"/>
        <end position="487"/>
    </location>
</feature>
<dbReference type="Proteomes" id="UP000663829">
    <property type="component" value="Unassembled WGS sequence"/>
</dbReference>
<feature type="region of interest" description="Disordered" evidence="8">
    <location>
        <begin position="735"/>
        <end position="754"/>
    </location>
</feature>
<dbReference type="InterPro" id="IPR036871">
    <property type="entry name" value="PX_dom_sf"/>
</dbReference>